<keyword evidence="2" id="KW-1185">Reference proteome</keyword>
<name>K6YLU4_9ALTE</name>
<evidence type="ECO:0000313" key="2">
    <source>
        <dbReference type="Proteomes" id="UP000006322"/>
    </source>
</evidence>
<dbReference type="STRING" id="1129793.GPLA_2785"/>
<comment type="caution">
    <text evidence="1">The sequence shown here is derived from an EMBL/GenBank/DDBJ whole genome shotgun (WGS) entry which is preliminary data.</text>
</comment>
<gene>
    <name evidence="1" type="ORF">GPLA_2785</name>
</gene>
<reference evidence="2" key="1">
    <citation type="journal article" date="2014" name="Environ. Microbiol.">
        <title>Comparative genomics of the marine bacterial genus Glaciecola reveals the high degree of genomic diversity and genomic characteristic for cold adaptation.</title>
        <authorList>
            <person name="Qin Q.L."/>
            <person name="Xie B.B."/>
            <person name="Yu Y."/>
            <person name="Shu Y.L."/>
            <person name="Rong J.C."/>
            <person name="Zhang Y.J."/>
            <person name="Zhao D.L."/>
            <person name="Chen X.L."/>
            <person name="Zhang X.Y."/>
            <person name="Chen B."/>
            <person name="Zhou B.C."/>
            <person name="Zhang Y.Z."/>
        </authorList>
    </citation>
    <scope>NUCLEOTIDE SEQUENCE [LARGE SCALE GENOMIC DNA]</scope>
    <source>
        <strain evidence="2">LMG 21857</strain>
    </source>
</reference>
<dbReference type="Proteomes" id="UP000006322">
    <property type="component" value="Unassembled WGS sequence"/>
</dbReference>
<accession>K6YLU4</accession>
<evidence type="ECO:0000313" key="1">
    <source>
        <dbReference type="EMBL" id="GAC33679.1"/>
    </source>
</evidence>
<dbReference type="AlphaFoldDB" id="K6YLU4"/>
<organism evidence="1 2">
    <name type="scientific">Paraglaciecola polaris LMG 21857</name>
    <dbReference type="NCBI Taxonomy" id="1129793"/>
    <lineage>
        <taxon>Bacteria</taxon>
        <taxon>Pseudomonadati</taxon>
        <taxon>Pseudomonadota</taxon>
        <taxon>Gammaproteobacteria</taxon>
        <taxon>Alteromonadales</taxon>
        <taxon>Alteromonadaceae</taxon>
        <taxon>Paraglaciecola</taxon>
    </lineage>
</organism>
<proteinExistence type="predicted"/>
<protein>
    <submittedName>
        <fullName evidence="1">Uncharacterized protein</fullName>
    </submittedName>
</protein>
<sequence>MTADFTGFYPLMTDLSLLEVKIALNLDQHFMIKNTTPAKKRVSSS</sequence>
<dbReference type="EMBL" id="BAER01000070">
    <property type="protein sequence ID" value="GAC33679.1"/>
    <property type="molecule type" value="Genomic_DNA"/>
</dbReference>